<gene>
    <name evidence="7" type="ORF">SAMN04488009_0707</name>
</gene>
<evidence type="ECO:0000256" key="4">
    <source>
        <dbReference type="ARBA" id="ARBA00023136"/>
    </source>
</evidence>
<evidence type="ECO:0000313" key="7">
    <source>
        <dbReference type="EMBL" id="SNR27867.1"/>
    </source>
</evidence>
<dbReference type="InterPro" id="IPR029052">
    <property type="entry name" value="Metallo-depent_PP-like"/>
</dbReference>
<organism evidence="7 8">
    <name type="scientific">Maribacter sedimenticola</name>
    <dbReference type="NCBI Taxonomy" id="228956"/>
    <lineage>
        <taxon>Bacteria</taxon>
        <taxon>Pseudomonadati</taxon>
        <taxon>Bacteroidota</taxon>
        <taxon>Flavobacteriia</taxon>
        <taxon>Flavobacteriales</taxon>
        <taxon>Flavobacteriaceae</taxon>
        <taxon>Maribacter</taxon>
    </lineage>
</organism>
<evidence type="ECO:0000256" key="5">
    <source>
        <dbReference type="ARBA" id="ARBA00023211"/>
    </source>
</evidence>
<evidence type="ECO:0000256" key="3">
    <source>
        <dbReference type="ARBA" id="ARBA00022723"/>
    </source>
</evidence>
<dbReference type="InterPro" id="IPR043461">
    <property type="entry name" value="LpxH-like"/>
</dbReference>
<dbReference type="Pfam" id="PF00149">
    <property type="entry name" value="Metallophos"/>
    <property type="match status" value="1"/>
</dbReference>
<evidence type="ECO:0000313" key="8">
    <source>
        <dbReference type="Proteomes" id="UP000198337"/>
    </source>
</evidence>
<keyword evidence="8" id="KW-1185">Reference proteome</keyword>
<sequence>MKKRPVDIVVLSDIHLGTYGCHAKELLKYLKSIKPKEVILNGDIIDIWQFSKRYWPKSHMKVIKVIMEWIAKGIPVHYVTGNHDELLRKFAGSHLGSLSISNKLVLPLHDKKAWIFHGDVFDVTMQHSKWLAKLGAKGYDFLILLNRAINFIGKKMGKGPISMSKKIKNGVKSAVKFINDFERIAADIAIENGYDYVVCGHIHQPEIKNIKTEKGEVTYLNSGDWIENLTALEYHKGVWSLYSYLEDITMDNQKDEPLDENHLLEKGELFEQLLTEFKINGLAQSIK</sequence>
<protein>
    <submittedName>
        <fullName evidence="7">UDP-2,3-diacylglucosamine pyrophosphatase LpxH</fullName>
    </submittedName>
</protein>
<evidence type="ECO:0000256" key="2">
    <source>
        <dbReference type="ARBA" id="ARBA00022519"/>
    </source>
</evidence>
<dbReference type="PANTHER" id="PTHR34990:SF2">
    <property type="entry name" value="BLL8164 PROTEIN"/>
    <property type="match status" value="1"/>
</dbReference>
<dbReference type="Gene3D" id="3.60.21.10">
    <property type="match status" value="1"/>
</dbReference>
<keyword evidence="4" id="KW-0472">Membrane</keyword>
<dbReference type="CDD" id="cd07398">
    <property type="entry name" value="MPP_YbbF-LpxH"/>
    <property type="match status" value="1"/>
</dbReference>
<name>A0ABY1SD68_9FLAO</name>
<dbReference type="SUPFAM" id="SSF56300">
    <property type="entry name" value="Metallo-dependent phosphatases"/>
    <property type="match status" value="1"/>
</dbReference>
<evidence type="ECO:0000259" key="6">
    <source>
        <dbReference type="Pfam" id="PF00149"/>
    </source>
</evidence>
<keyword evidence="5" id="KW-0464">Manganese</keyword>
<comment type="caution">
    <text evidence="7">The sequence shown here is derived from an EMBL/GenBank/DDBJ whole genome shotgun (WGS) entry which is preliminary data.</text>
</comment>
<keyword evidence="2" id="KW-0997">Cell inner membrane</keyword>
<dbReference type="PANTHER" id="PTHR34990">
    <property type="entry name" value="UDP-2,3-DIACYLGLUCOSAMINE HYDROLASE-RELATED"/>
    <property type="match status" value="1"/>
</dbReference>
<dbReference type="RefSeq" id="WP_089259113.1">
    <property type="nucleotide sequence ID" value="NZ_FZNV01000001.1"/>
</dbReference>
<dbReference type="Proteomes" id="UP000198337">
    <property type="component" value="Unassembled WGS sequence"/>
</dbReference>
<evidence type="ECO:0000256" key="1">
    <source>
        <dbReference type="ARBA" id="ARBA00022475"/>
    </source>
</evidence>
<keyword evidence="1" id="KW-1003">Cell membrane</keyword>
<feature type="domain" description="Calcineurin-like phosphoesterase" evidence="6">
    <location>
        <begin position="8"/>
        <end position="205"/>
    </location>
</feature>
<proteinExistence type="predicted"/>
<reference evidence="7 8" key="1">
    <citation type="submission" date="2017-06" db="EMBL/GenBank/DDBJ databases">
        <authorList>
            <person name="Varghese N."/>
            <person name="Submissions S."/>
        </authorList>
    </citation>
    <scope>NUCLEOTIDE SEQUENCE [LARGE SCALE GENOMIC DNA]</scope>
    <source>
        <strain evidence="7 8">DSM 19840</strain>
    </source>
</reference>
<accession>A0ABY1SD68</accession>
<dbReference type="EMBL" id="FZNV01000001">
    <property type="protein sequence ID" value="SNR27867.1"/>
    <property type="molecule type" value="Genomic_DNA"/>
</dbReference>
<dbReference type="InterPro" id="IPR004843">
    <property type="entry name" value="Calcineurin-like_PHP"/>
</dbReference>
<keyword evidence="3" id="KW-0479">Metal-binding</keyword>